<evidence type="ECO:0000313" key="2">
    <source>
        <dbReference type="Proteomes" id="UP000276133"/>
    </source>
</evidence>
<sequence length="108" mass="13139">MSELLTDQTFVCRSYRFADLPFFGQSFYRSSEEKRNLRFPISLRLLIKKFISKDEFRIFDTTLFQVTSPMNMNFLPFQVPENTKIEKKFYAKTFYSTEYYGYIYILNH</sequence>
<dbReference type="EMBL" id="REGN01003094">
    <property type="protein sequence ID" value="RNA24583.1"/>
    <property type="molecule type" value="Genomic_DNA"/>
</dbReference>
<name>A0A3M7RLX9_BRAPC</name>
<accession>A0A3M7RLX9</accession>
<reference evidence="1 2" key="1">
    <citation type="journal article" date="2018" name="Sci. Rep.">
        <title>Genomic signatures of local adaptation to the degree of environmental predictability in rotifers.</title>
        <authorList>
            <person name="Franch-Gras L."/>
            <person name="Hahn C."/>
            <person name="Garcia-Roger E.M."/>
            <person name="Carmona M.J."/>
            <person name="Serra M."/>
            <person name="Gomez A."/>
        </authorList>
    </citation>
    <scope>NUCLEOTIDE SEQUENCE [LARGE SCALE GENOMIC DNA]</scope>
    <source>
        <strain evidence="1">HYR1</strain>
    </source>
</reference>
<dbReference type="AlphaFoldDB" id="A0A3M7RLX9"/>
<evidence type="ECO:0000313" key="1">
    <source>
        <dbReference type="EMBL" id="RNA24583.1"/>
    </source>
</evidence>
<proteinExistence type="predicted"/>
<gene>
    <name evidence="1" type="ORF">BpHYR1_051559</name>
</gene>
<comment type="caution">
    <text evidence="1">The sequence shown here is derived from an EMBL/GenBank/DDBJ whole genome shotgun (WGS) entry which is preliminary data.</text>
</comment>
<dbReference type="Proteomes" id="UP000276133">
    <property type="component" value="Unassembled WGS sequence"/>
</dbReference>
<keyword evidence="2" id="KW-1185">Reference proteome</keyword>
<protein>
    <submittedName>
        <fullName evidence="1">Uncharacterized protein</fullName>
    </submittedName>
</protein>
<organism evidence="1 2">
    <name type="scientific">Brachionus plicatilis</name>
    <name type="common">Marine rotifer</name>
    <name type="synonym">Brachionus muelleri</name>
    <dbReference type="NCBI Taxonomy" id="10195"/>
    <lineage>
        <taxon>Eukaryota</taxon>
        <taxon>Metazoa</taxon>
        <taxon>Spiralia</taxon>
        <taxon>Gnathifera</taxon>
        <taxon>Rotifera</taxon>
        <taxon>Eurotatoria</taxon>
        <taxon>Monogononta</taxon>
        <taxon>Pseudotrocha</taxon>
        <taxon>Ploima</taxon>
        <taxon>Brachionidae</taxon>
        <taxon>Brachionus</taxon>
    </lineage>
</organism>